<name>A0A1M5MJV3_9GAMM</name>
<dbReference type="PROSITE" id="PS50977">
    <property type="entry name" value="HTH_TETR_2"/>
    <property type="match status" value="1"/>
</dbReference>
<evidence type="ECO:0000313" key="4">
    <source>
        <dbReference type="EMBL" id="SHG77189.1"/>
    </source>
</evidence>
<dbReference type="RefSeq" id="WP_067664566.1">
    <property type="nucleotide sequence ID" value="NZ_FQXG01000001.1"/>
</dbReference>
<dbReference type="Gene3D" id="1.10.357.10">
    <property type="entry name" value="Tetracycline Repressor, domain 2"/>
    <property type="match status" value="1"/>
</dbReference>
<protein>
    <submittedName>
        <fullName evidence="4">Transcriptional regulator, TetR family</fullName>
    </submittedName>
</protein>
<dbReference type="AlphaFoldDB" id="A0A1M5MJV3"/>
<feature type="DNA-binding region" description="H-T-H motif" evidence="2">
    <location>
        <begin position="40"/>
        <end position="59"/>
    </location>
</feature>
<dbReference type="STRING" id="299255.SAMN02745129_0660"/>
<dbReference type="InterPro" id="IPR050109">
    <property type="entry name" value="HTH-type_TetR-like_transc_reg"/>
</dbReference>
<evidence type="ECO:0000256" key="2">
    <source>
        <dbReference type="PROSITE-ProRule" id="PRU00335"/>
    </source>
</evidence>
<dbReference type="SUPFAM" id="SSF46689">
    <property type="entry name" value="Homeodomain-like"/>
    <property type="match status" value="1"/>
</dbReference>
<dbReference type="GO" id="GO:0003700">
    <property type="term" value="F:DNA-binding transcription factor activity"/>
    <property type="evidence" value="ECO:0007669"/>
    <property type="project" value="TreeGrafter"/>
</dbReference>
<evidence type="ECO:0000256" key="1">
    <source>
        <dbReference type="ARBA" id="ARBA00023125"/>
    </source>
</evidence>
<keyword evidence="5" id="KW-1185">Reference proteome</keyword>
<dbReference type="OrthoDB" id="8982136at2"/>
<dbReference type="GO" id="GO:0000976">
    <property type="term" value="F:transcription cis-regulatory region binding"/>
    <property type="evidence" value="ECO:0007669"/>
    <property type="project" value="TreeGrafter"/>
</dbReference>
<evidence type="ECO:0000259" key="3">
    <source>
        <dbReference type="PROSITE" id="PS50977"/>
    </source>
</evidence>
<sequence>MEKAAEKPPTKRRAKGEQTRSKILDAALRVIARQGIRSVTHRAVATEAEVQLSLTTYYFKDINDLISEAFVRYTTRGRPELDDLWAKVEVAMDRFPPAERRRIEQKEMLCAQLSALAEEYIAGQIQEHGDNLVVEQVFFAELSLGPEIKQLVDEHRQALYQPLVTLCRRFNRKDPEVEAEILLRTILSYEYDAISKPFDDEARQHLARLVSRLMGWVMGLKRQ</sequence>
<feature type="domain" description="HTH tetR-type" evidence="3">
    <location>
        <begin position="17"/>
        <end position="77"/>
    </location>
</feature>
<accession>A0A1M5MJV3</accession>
<reference evidence="5" key="1">
    <citation type="submission" date="2016-11" db="EMBL/GenBank/DDBJ databases">
        <authorList>
            <person name="Varghese N."/>
            <person name="Submissions S."/>
        </authorList>
    </citation>
    <scope>NUCLEOTIDE SEQUENCE [LARGE SCALE GENOMIC DNA]</scope>
    <source>
        <strain evidence="5">DSM 16917</strain>
    </source>
</reference>
<dbReference type="InterPro" id="IPR001647">
    <property type="entry name" value="HTH_TetR"/>
</dbReference>
<dbReference type="PANTHER" id="PTHR30055:SF226">
    <property type="entry name" value="HTH-TYPE TRANSCRIPTIONAL REGULATOR PKSA"/>
    <property type="match status" value="1"/>
</dbReference>
<dbReference type="Proteomes" id="UP000184268">
    <property type="component" value="Unassembled WGS sequence"/>
</dbReference>
<dbReference type="EMBL" id="FQXG01000001">
    <property type="protein sequence ID" value="SHG77189.1"/>
    <property type="molecule type" value="Genomic_DNA"/>
</dbReference>
<keyword evidence="1 2" id="KW-0238">DNA-binding</keyword>
<dbReference type="InterPro" id="IPR009057">
    <property type="entry name" value="Homeodomain-like_sf"/>
</dbReference>
<dbReference type="Pfam" id="PF00440">
    <property type="entry name" value="TetR_N"/>
    <property type="match status" value="1"/>
</dbReference>
<evidence type="ECO:0000313" key="5">
    <source>
        <dbReference type="Proteomes" id="UP000184268"/>
    </source>
</evidence>
<dbReference type="PANTHER" id="PTHR30055">
    <property type="entry name" value="HTH-TYPE TRANSCRIPTIONAL REGULATOR RUTR"/>
    <property type="match status" value="1"/>
</dbReference>
<proteinExistence type="predicted"/>
<gene>
    <name evidence="4" type="ORF">SAMN02745129_0660</name>
</gene>
<organism evidence="4 5">
    <name type="scientific">Ferrimonas marina</name>
    <dbReference type="NCBI Taxonomy" id="299255"/>
    <lineage>
        <taxon>Bacteria</taxon>
        <taxon>Pseudomonadati</taxon>
        <taxon>Pseudomonadota</taxon>
        <taxon>Gammaproteobacteria</taxon>
        <taxon>Alteromonadales</taxon>
        <taxon>Ferrimonadaceae</taxon>
        <taxon>Ferrimonas</taxon>
    </lineage>
</organism>